<evidence type="ECO:0000313" key="4">
    <source>
        <dbReference type="Proteomes" id="UP000186039"/>
    </source>
</evidence>
<keyword evidence="4" id="KW-1185">Reference proteome</keyword>
<feature type="signal peptide" evidence="1">
    <location>
        <begin position="1"/>
        <end position="20"/>
    </location>
</feature>
<dbReference type="EMBL" id="MJMH01000195">
    <property type="protein sequence ID" value="OLQ87758.1"/>
    <property type="molecule type" value="Genomic_DNA"/>
</dbReference>
<evidence type="ECO:0008006" key="6">
    <source>
        <dbReference type="Google" id="ProtNLM"/>
    </source>
</evidence>
<dbReference type="STRING" id="1381081.BIY22_09720"/>
<accession>A0A1Q9HFC6</accession>
<organism evidence="3 5">
    <name type="scientific">Vibrio panuliri</name>
    <dbReference type="NCBI Taxonomy" id="1381081"/>
    <lineage>
        <taxon>Bacteria</taxon>
        <taxon>Pseudomonadati</taxon>
        <taxon>Pseudomonadota</taxon>
        <taxon>Gammaproteobacteria</taxon>
        <taxon>Vibrionales</taxon>
        <taxon>Vibrionaceae</taxon>
        <taxon>Vibrio</taxon>
    </lineage>
</organism>
<reference evidence="4 5" key="1">
    <citation type="submission" date="2016-09" db="EMBL/GenBank/DDBJ databases">
        <title>Genomic Taxonomy of the Vibrionaceae.</title>
        <authorList>
            <person name="Gonzalez-Castillo A."/>
            <person name="Gomez-Gil B."/>
            <person name="Enciso-Ibarra K."/>
        </authorList>
    </citation>
    <scope>NUCLEOTIDE SEQUENCE [LARGE SCALE GENOMIC DNA]</scope>
    <source>
        <strain evidence="2 4">CAIM 1902</strain>
        <strain evidence="3 5">CAIM 703</strain>
    </source>
</reference>
<dbReference type="Proteomes" id="UP000186039">
    <property type="component" value="Unassembled WGS sequence"/>
</dbReference>
<comment type="caution">
    <text evidence="3">The sequence shown here is derived from an EMBL/GenBank/DDBJ whole genome shotgun (WGS) entry which is preliminary data.</text>
</comment>
<sequence length="223" mass="25265">MRWIGILLACFSFSAWSSNASSAKESDALSFFDHPFLLGDWYLINPAPEKSKENYIAIKLTLDSNYHFSIDIQKKDYTIDQWQGMYTANEDTIILGLNTDQPQIYAYASNHNMLNLNGVVFTKALSNSLAGIWSSKALGGDDLMASDVDQMDLILQPDFVFLFKVSNPDGDEAVRRGVYFTEGERLVLLYENGEHNTRYKLNRDTLTIESDEGGMYAVLNRIR</sequence>
<dbReference type="OrthoDB" id="5901959at2"/>
<proteinExistence type="predicted"/>
<dbReference type="AlphaFoldDB" id="A0A1Q9HFC6"/>
<dbReference type="RefSeq" id="WP_075709598.1">
    <property type="nucleotide sequence ID" value="NZ_AP019654.1"/>
</dbReference>
<protein>
    <recommendedName>
        <fullName evidence="6">WD40 repeat protein</fullName>
    </recommendedName>
</protein>
<name>A0A1Q9HFC6_9VIBR</name>
<evidence type="ECO:0000313" key="5">
    <source>
        <dbReference type="Proteomes" id="UP000186313"/>
    </source>
</evidence>
<keyword evidence="1" id="KW-0732">Signal</keyword>
<gene>
    <name evidence="2" type="ORF">BIY20_01925</name>
    <name evidence="3" type="ORF">BIY22_09720</name>
</gene>
<feature type="chain" id="PRO_5043148994" description="WD40 repeat protein" evidence="1">
    <location>
        <begin position="21"/>
        <end position="223"/>
    </location>
</feature>
<evidence type="ECO:0000313" key="3">
    <source>
        <dbReference type="EMBL" id="OLQ88427.1"/>
    </source>
</evidence>
<dbReference type="EMBL" id="MJMJ01000023">
    <property type="protein sequence ID" value="OLQ88427.1"/>
    <property type="molecule type" value="Genomic_DNA"/>
</dbReference>
<evidence type="ECO:0000256" key="1">
    <source>
        <dbReference type="SAM" id="SignalP"/>
    </source>
</evidence>
<dbReference type="Proteomes" id="UP000186313">
    <property type="component" value="Unassembled WGS sequence"/>
</dbReference>
<evidence type="ECO:0000313" key="2">
    <source>
        <dbReference type="EMBL" id="OLQ87758.1"/>
    </source>
</evidence>